<evidence type="ECO:0000313" key="1">
    <source>
        <dbReference type="EMBL" id="MBR0652771.1"/>
    </source>
</evidence>
<protein>
    <submittedName>
        <fullName evidence="1">Group III truncated hemoglobin</fullName>
    </submittedName>
</protein>
<dbReference type="InterPro" id="IPR012292">
    <property type="entry name" value="Globin/Proto"/>
</dbReference>
<sequence>MQPSPPIPEGPERRAALTAEVSARTGLTPETIGRFLRAFYGAARVDPLLASAFVTVPDWEAHIAAITRFWCSVALMTGEYHGQPMRAHARLTLTSDHFSRWLALFEAIAEAQFTAEGAAHMIDRARRIARSLELGLVPFDPGAARPPGV</sequence>
<organism evidence="1 2">
    <name type="scientific">Neoroseomonas terrae</name>
    <dbReference type="NCBI Taxonomy" id="424799"/>
    <lineage>
        <taxon>Bacteria</taxon>
        <taxon>Pseudomonadati</taxon>
        <taxon>Pseudomonadota</taxon>
        <taxon>Alphaproteobacteria</taxon>
        <taxon>Acetobacterales</taxon>
        <taxon>Acetobacteraceae</taxon>
        <taxon>Neoroseomonas</taxon>
    </lineage>
</organism>
<dbReference type="RefSeq" id="WP_338147835.1">
    <property type="nucleotide sequence ID" value="NZ_JAAEDI010000034.1"/>
</dbReference>
<dbReference type="InterPro" id="IPR009050">
    <property type="entry name" value="Globin-like_sf"/>
</dbReference>
<dbReference type="CDD" id="cd08916">
    <property type="entry name" value="TrHb3_P"/>
    <property type="match status" value="1"/>
</dbReference>
<dbReference type="Proteomes" id="UP000698752">
    <property type="component" value="Unassembled WGS sequence"/>
</dbReference>
<keyword evidence="2" id="KW-1185">Reference proteome</keyword>
<proteinExistence type="predicted"/>
<comment type="caution">
    <text evidence="1">The sequence shown here is derived from an EMBL/GenBank/DDBJ whole genome shotgun (WGS) entry which is preliminary data.</text>
</comment>
<gene>
    <name evidence="1" type="ORF">GXW78_24150</name>
</gene>
<dbReference type="Gene3D" id="1.10.490.10">
    <property type="entry name" value="Globins"/>
    <property type="match status" value="1"/>
</dbReference>
<dbReference type="EMBL" id="JAAEDI010000034">
    <property type="protein sequence ID" value="MBR0652771.1"/>
    <property type="molecule type" value="Genomic_DNA"/>
</dbReference>
<reference evidence="2" key="1">
    <citation type="journal article" date="2021" name="Syst. Appl. Microbiol.">
        <title>Roseomonas hellenica sp. nov., isolated from roots of wild-growing Alkanna tinctoria.</title>
        <authorList>
            <person name="Rat A."/>
            <person name="Naranjo H.D."/>
            <person name="Lebbe L."/>
            <person name="Cnockaert M."/>
            <person name="Krigas N."/>
            <person name="Grigoriadou K."/>
            <person name="Maloupa E."/>
            <person name="Willems A."/>
        </authorList>
    </citation>
    <scope>NUCLEOTIDE SEQUENCE [LARGE SCALE GENOMIC DNA]</scope>
    <source>
        <strain evidence="2">LMG 31159</strain>
    </source>
</reference>
<dbReference type="SUPFAM" id="SSF46458">
    <property type="entry name" value="Globin-like"/>
    <property type="match status" value="1"/>
</dbReference>
<accession>A0ABS5EP29</accession>
<name>A0ABS5EP29_9PROT</name>
<evidence type="ECO:0000313" key="2">
    <source>
        <dbReference type="Proteomes" id="UP000698752"/>
    </source>
</evidence>